<gene>
    <name evidence="1" type="ORF">FA048_11685</name>
</gene>
<reference evidence="1 2" key="1">
    <citation type="submission" date="2019-04" db="EMBL/GenBank/DDBJ databases">
        <title>Pedobacter sp. RP-3-22 sp. nov., isolated from Arctic soil.</title>
        <authorList>
            <person name="Dahal R.H."/>
            <person name="Kim D.-U."/>
        </authorList>
    </citation>
    <scope>NUCLEOTIDE SEQUENCE [LARGE SCALE GENOMIC DNA]</scope>
    <source>
        <strain evidence="1 2">RP-3-22</strain>
    </source>
</reference>
<accession>A0A4U1CSR1</accession>
<dbReference type="AlphaFoldDB" id="A0A4U1CSR1"/>
<protein>
    <recommendedName>
        <fullName evidence="3">DUF4348 domain-containing protein</fullName>
    </recommendedName>
</protein>
<dbReference type="Proteomes" id="UP000309488">
    <property type="component" value="Unassembled WGS sequence"/>
</dbReference>
<dbReference type="RefSeq" id="WP_136841038.1">
    <property type="nucleotide sequence ID" value="NZ_SWBR01000002.1"/>
</dbReference>
<dbReference type="OrthoDB" id="9854082at2"/>
<comment type="caution">
    <text evidence="1">The sequence shown here is derived from an EMBL/GenBank/DDBJ whole genome shotgun (WGS) entry which is preliminary data.</text>
</comment>
<sequence length="183" mass="21769">MFKNIIYLLLTICLLSCRQADNKRLSASDTTAIFNSILENKVLLKETINADTLYFLKTKFYNKSWPRKSKYFKIVFLEDSPRSRMINIGGINYPYDKRERISIYNFVKILDTVSVSFVENGSQLFYFFKLTEENERWNIVAVANDIGGRRKSYDFEKDQWYIDLKKKVEHEEPMFPPPELKEK</sequence>
<proteinExistence type="predicted"/>
<evidence type="ECO:0000313" key="1">
    <source>
        <dbReference type="EMBL" id="TKC10824.1"/>
    </source>
</evidence>
<name>A0A4U1CSR1_9SPHI</name>
<organism evidence="1 2">
    <name type="scientific">Pedobacter polaris</name>
    <dbReference type="NCBI Taxonomy" id="2571273"/>
    <lineage>
        <taxon>Bacteria</taxon>
        <taxon>Pseudomonadati</taxon>
        <taxon>Bacteroidota</taxon>
        <taxon>Sphingobacteriia</taxon>
        <taxon>Sphingobacteriales</taxon>
        <taxon>Sphingobacteriaceae</taxon>
        <taxon>Pedobacter</taxon>
    </lineage>
</organism>
<keyword evidence="2" id="KW-1185">Reference proteome</keyword>
<dbReference type="EMBL" id="SWBR01000002">
    <property type="protein sequence ID" value="TKC10824.1"/>
    <property type="molecule type" value="Genomic_DNA"/>
</dbReference>
<evidence type="ECO:0008006" key="3">
    <source>
        <dbReference type="Google" id="ProtNLM"/>
    </source>
</evidence>
<evidence type="ECO:0000313" key="2">
    <source>
        <dbReference type="Proteomes" id="UP000309488"/>
    </source>
</evidence>